<name>A0A5R8XZT0_9BACT</name>
<protein>
    <submittedName>
        <fullName evidence="1">SDR family NAD(P)-dependent oxidoreductase</fullName>
    </submittedName>
</protein>
<evidence type="ECO:0000313" key="1">
    <source>
        <dbReference type="EMBL" id="TLP37558.1"/>
    </source>
</evidence>
<dbReference type="Pfam" id="PF00106">
    <property type="entry name" value="adh_short"/>
    <property type="match status" value="1"/>
</dbReference>
<sequence length="229" mass="25376">MKKNILITGCSSGLGLALTNYYLDKEYIVYGISRTKPNIEDKNFIFKKYDLSKIELINQELTAFLSQVKEFEVVYLNAGMLGGIKILKDLSCDEIKEVLDLNVFANKELLDILSPMQINTIIGISSGASVKGSKGWGAYSLSKASLNMLLSLYSKEMLDTKILAVAPGVIETPMTDVIRFDVDDNIFTSAKVLKEGEIQQPLDAAARLDEVVKRADEFESGSFIDVRNI</sequence>
<dbReference type="OrthoDB" id="9797538at2"/>
<dbReference type="InterPro" id="IPR002347">
    <property type="entry name" value="SDR_fam"/>
</dbReference>
<dbReference type="Proteomes" id="UP000308901">
    <property type="component" value="Unassembled WGS sequence"/>
</dbReference>
<dbReference type="SUPFAM" id="SSF51735">
    <property type="entry name" value="NAD(P)-binding Rossmann-fold domains"/>
    <property type="match status" value="1"/>
</dbReference>
<dbReference type="InterPro" id="IPR052184">
    <property type="entry name" value="SDR_enzymes"/>
</dbReference>
<evidence type="ECO:0000313" key="2">
    <source>
        <dbReference type="Proteomes" id="UP000308901"/>
    </source>
</evidence>
<dbReference type="EMBL" id="VANU01000004">
    <property type="protein sequence ID" value="TLP37558.1"/>
    <property type="molecule type" value="Genomic_DNA"/>
</dbReference>
<keyword evidence="2" id="KW-1185">Reference proteome</keyword>
<dbReference type="PANTHER" id="PTHR45458">
    <property type="entry name" value="SHORT-CHAIN DEHYDROGENASE/REDUCTASE SDR"/>
    <property type="match status" value="1"/>
</dbReference>
<dbReference type="Gene3D" id="3.40.50.720">
    <property type="entry name" value="NAD(P)-binding Rossmann-like Domain"/>
    <property type="match status" value="1"/>
</dbReference>
<dbReference type="RefSeq" id="WP_138152703.1">
    <property type="nucleotide sequence ID" value="NZ_VANU01000004.1"/>
</dbReference>
<dbReference type="PRINTS" id="PR00081">
    <property type="entry name" value="GDHRDH"/>
</dbReference>
<organism evidence="1 2">
    <name type="scientific">Arcobacter arenosus</name>
    <dbReference type="NCBI Taxonomy" id="2576037"/>
    <lineage>
        <taxon>Bacteria</taxon>
        <taxon>Pseudomonadati</taxon>
        <taxon>Campylobacterota</taxon>
        <taxon>Epsilonproteobacteria</taxon>
        <taxon>Campylobacterales</taxon>
        <taxon>Arcobacteraceae</taxon>
        <taxon>Arcobacter</taxon>
    </lineage>
</organism>
<dbReference type="GO" id="GO:0016616">
    <property type="term" value="F:oxidoreductase activity, acting on the CH-OH group of donors, NAD or NADP as acceptor"/>
    <property type="evidence" value="ECO:0007669"/>
    <property type="project" value="TreeGrafter"/>
</dbReference>
<dbReference type="AlphaFoldDB" id="A0A5R8XZT0"/>
<proteinExistence type="predicted"/>
<reference evidence="1 2" key="1">
    <citation type="submission" date="2019-05" db="EMBL/GenBank/DDBJ databases">
        <title>Arcobacter sp. nov., isolated from sea sediment.</title>
        <authorList>
            <person name="Kim W."/>
        </authorList>
    </citation>
    <scope>NUCLEOTIDE SEQUENCE [LARGE SCALE GENOMIC DNA]</scope>
    <source>
        <strain evidence="1 2">CAU 1517</strain>
    </source>
</reference>
<comment type="caution">
    <text evidence="1">The sequence shown here is derived from an EMBL/GenBank/DDBJ whole genome shotgun (WGS) entry which is preliminary data.</text>
</comment>
<accession>A0A5R8XZT0</accession>
<gene>
    <name evidence="1" type="ORF">FDK22_09545</name>
</gene>
<dbReference type="InterPro" id="IPR036291">
    <property type="entry name" value="NAD(P)-bd_dom_sf"/>
</dbReference>
<dbReference type="PANTHER" id="PTHR45458:SF2">
    <property type="entry name" value="OXIDOREDUCTASE, SHORT CHAIN DEHYDROGENASE_REDUCTASE FAMILY SUPERFAMILY (AFU_ORTHOLOGUE AFUA_3G13450)"/>
    <property type="match status" value="1"/>
</dbReference>